<evidence type="ECO:0000313" key="3">
    <source>
        <dbReference type="Proteomes" id="UP001596378"/>
    </source>
</evidence>
<name>A0ABW2FC03_9BACL</name>
<feature type="transmembrane region" description="Helical" evidence="1">
    <location>
        <begin position="75"/>
        <end position="99"/>
    </location>
</feature>
<evidence type="ECO:0000313" key="2">
    <source>
        <dbReference type="EMBL" id="MFC7149519.1"/>
    </source>
</evidence>
<comment type="caution">
    <text evidence="2">The sequence shown here is derived from an EMBL/GenBank/DDBJ whole genome shotgun (WGS) entry which is preliminary data.</text>
</comment>
<keyword evidence="1" id="KW-0812">Transmembrane</keyword>
<proteinExistence type="predicted"/>
<protein>
    <submittedName>
        <fullName evidence="2">ABC-2 transporter permease</fullName>
    </submittedName>
</protein>
<feature type="transmembrane region" description="Helical" evidence="1">
    <location>
        <begin position="36"/>
        <end position="54"/>
    </location>
</feature>
<feature type="transmembrane region" description="Helical" evidence="1">
    <location>
        <begin position="172"/>
        <end position="192"/>
    </location>
</feature>
<dbReference type="RefSeq" id="WP_378051433.1">
    <property type="nucleotide sequence ID" value="NZ_JBHMDN010000034.1"/>
</dbReference>
<dbReference type="Pfam" id="PF13346">
    <property type="entry name" value="ABC2_membrane_5"/>
    <property type="match status" value="1"/>
</dbReference>
<feature type="transmembrane region" description="Helical" evidence="1">
    <location>
        <begin position="12"/>
        <end position="30"/>
    </location>
</feature>
<dbReference type="EMBL" id="JBHTAI010000007">
    <property type="protein sequence ID" value="MFC7149519.1"/>
    <property type="molecule type" value="Genomic_DNA"/>
</dbReference>
<feature type="transmembrane region" description="Helical" evidence="1">
    <location>
        <begin position="142"/>
        <end position="160"/>
    </location>
</feature>
<accession>A0ABW2FC03</accession>
<sequence length="206" mass="22917">MLNLIRKDVIALKMYFLFVAVYAVAFGVFFVSPFSPMMICMLPAIMMTVFSSTIELRNKSLLFIGSLPVRRREIVLAKYVSLFVYLALGMLLAAAIYAFNEYVMDTRFPFTALHLSLSAALAMAFAALYYPVQFWLGVRNSSFISFLVIFLTAAIIGGLGNFKDALSLGESSWTRLAAGLPIAGLLLLSVSYRVSLRIFLRKDIEG</sequence>
<gene>
    <name evidence="2" type="ORF">ACFQMJ_13360</name>
</gene>
<reference evidence="3" key="1">
    <citation type="journal article" date="2019" name="Int. J. Syst. Evol. Microbiol.">
        <title>The Global Catalogue of Microorganisms (GCM) 10K type strain sequencing project: providing services to taxonomists for standard genome sequencing and annotation.</title>
        <authorList>
            <consortium name="The Broad Institute Genomics Platform"/>
            <consortium name="The Broad Institute Genome Sequencing Center for Infectious Disease"/>
            <person name="Wu L."/>
            <person name="Ma J."/>
        </authorList>
    </citation>
    <scope>NUCLEOTIDE SEQUENCE [LARGE SCALE GENOMIC DNA]</scope>
    <source>
        <strain evidence="3">KCTC 12907</strain>
    </source>
</reference>
<dbReference type="Proteomes" id="UP001596378">
    <property type="component" value="Unassembled WGS sequence"/>
</dbReference>
<keyword evidence="3" id="KW-1185">Reference proteome</keyword>
<dbReference type="PANTHER" id="PTHR41309:SF2">
    <property type="entry name" value="MEMBRANE PROTEIN"/>
    <property type="match status" value="1"/>
</dbReference>
<organism evidence="2 3">
    <name type="scientific">Cohnella cellulosilytica</name>
    <dbReference type="NCBI Taxonomy" id="986710"/>
    <lineage>
        <taxon>Bacteria</taxon>
        <taxon>Bacillati</taxon>
        <taxon>Bacillota</taxon>
        <taxon>Bacilli</taxon>
        <taxon>Bacillales</taxon>
        <taxon>Paenibacillaceae</taxon>
        <taxon>Cohnella</taxon>
    </lineage>
</organism>
<feature type="transmembrane region" description="Helical" evidence="1">
    <location>
        <begin position="111"/>
        <end position="130"/>
    </location>
</feature>
<evidence type="ECO:0000256" key="1">
    <source>
        <dbReference type="SAM" id="Phobius"/>
    </source>
</evidence>
<dbReference type="PANTHER" id="PTHR41309">
    <property type="entry name" value="MEMBRANE PROTEIN-RELATED"/>
    <property type="match status" value="1"/>
</dbReference>
<keyword evidence="1" id="KW-0472">Membrane</keyword>
<dbReference type="InterPro" id="IPR025699">
    <property type="entry name" value="ABC2_memb-like"/>
</dbReference>
<keyword evidence="1" id="KW-1133">Transmembrane helix</keyword>